<sequence length="99" mass="11296">MLMTFPDMVTHYTSVSAFAAQLWIWHAQGQHTLLAFSWILSQTCDPPNTKLRPRQHWYIIPVTHLRNSLGYRISVAVESISGLKGNASDIIEYLSMVHV</sequence>
<keyword evidence="2" id="KW-1185">Reference proteome</keyword>
<comment type="caution">
    <text evidence="1">The sequence shown here is derived from an EMBL/GenBank/DDBJ whole genome shotgun (WGS) entry which is preliminary data.</text>
</comment>
<dbReference type="Proteomes" id="UP000499080">
    <property type="component" value="Unassembled WGS sequence"/>
</dbReference>
<evidence type="ECO:0000313" key="2">
    <source>
        <dbReference type="Proteomes" id="UP000499080"/>
    </source>
</evidence>
<evidence type="ECO:0000313" key="1">
    <source>
        <dbReference type="EMBL" id="GBL87251.1"/>
    </source>
</evidence>
<reference evidence="1 2" key="1">
    <citation type="journal article" date="2019" name="Sci. Rep.">
        <title>Orb-weaving spider Araneus ventricosus genome elucidates the spidroin gene catalogue.</title>
        <authorList>
            <person name="Kono N."/>
            <person name="Nakamura H."/>
            <person name="Ohtoshi R."/>
            <person name="Moran D.A.P."/>
            <person name="Shinohara A."/>
            <person name="Yoshida Y."/>
            <person name="Fujiwara M."/>
            <person name="Mori M."/>
            <person name="Tomita M."/>
            <person name="Arakawa K."/>
        </authorList>
    </citation>
    <scope>NUCLEOTIDE SEQUENCE [LARGE SCALE GENOMIC DNA]</scope>
</reference>
<accession>A0A4Y2B4G5</accession>
<dbReference type="AlphaFoldDB" id="A0A4Y2B4G5"/>
<dbReference type="EMBL" id="BGPR01000052">
    <property type="protein sequence ID" value="GBL87251.1"/>
    <property type="molecule type" value="Genomic_DNA"/>
</dbReference>
<proteinExistence type="predicted"/>
<gene>
    <name evidence="1" type="ORF">AVEN_270523_1</name>
</gene>
<protein>
    <submittedName>
        <fullName evidence="1">Uncharacterized protein</fullName>
    </submittedName>
</protein>
<name>A0A4Y2B4G5_ARAVE</name>
<organism evidence="1 2">
    <name type="scientific">Araneus ventricosus</name>
    <name type="common">Orbweaver spider</name>
    <name type="synonym">Epeira ventricosa</name>
    <dbReference type="NCBI Taxonomy" id="182803"/>
    <lineage>
        <taxon>Eukaryota</taxon>
        <taxon>Metazoa</taxon>
        <taxon>Ecdysozoa</taxon>
        <taxon>Arthropoda</taxon>
        <taxon>Chelicerata</taxon>
        <taxon>Arachnida</taxon>
        <taxon>Araneae</taxon>
        <taxon>Araneomorphae</taxon>
        <taxon>Entelegynae</taxon>
        <taxon>Araneoidea</taxon>
        <taxon>Araneidae</taxon>
        <taxon>Araneus</taxon>
    </lineage>
</organism>